<reference evidence="10" key="3">
    <citation type="submission" date="2015-08" db="EMBL/GenBank/DDBJ databases">
        <title>Draft Genome Sequence of a Heterotrophic Facultative Anaerobic Bacterium Ardenticatena maritima Strain 110S.</title>
        <authorList>
            <person name="Kawaichi S."/>
            <person name="Yoshida T."/>
            <person name="Sako Y."/>
            <person name="Nakamura R."/>
        </authorList>
    </citation>
    <scope>NUCLEOTIDE SEQUENCE [LARGE SCALE GENOMIC DNA]</scope>
    <source>
        <strain evidence="10">110S</strain>
    </source>
</reference>
<dbReference type="InterPro" id="IPR018313">
    <property type="entry name" value="SBP_3_CS"/>
</dbReference>
<evidence type="ECO:0000256" key="5">
    <source>
        <dbReference type="SAM" id="MobiDB-lite"/>
    </source>
</evidence>
<dbReference type="InterPro" id="IPR051455">
    <property type="entry name" value="Bact_solute-bind_prot3"/>
</dbReference>
<evidence type="ECO:0000256" key="2">
    <source>
        <dbReference type="ARBA" id="ARBA00022448"/>
    </source>
</evidence>
<feature type="chain" id="PRO_5010428640" evidence="6">
    <location>
        <begin position="21"/>
        <end position="377"/>
    </location>
</feature>
<evidence type="ECO:0000259" key="7">
    <source>
        <dbReference type="SMART" id="SM00062"/>
    </source>
</evidence>
<dbReference type="PROSITE" id="PS01039">
    <property type="entry name" value="SBP_BACTERIAL_3"/>
    <property type="match status" value="1"/>
</dbReference>
<dbReference type="Proteomes" id="UP000050502">
    <property type="component" value="Unassembled WGS sequence"/>
</dbReference>
<keyword evidence="10" id="KW-1185">Reference proteome</keyword>
<dbReference type="CDD" id="cd13692">
    <property type="entry name" value="PBP2_BztA"/>
    <property type="match status" value="1"/>
</dbReference>
<dbReference type="FunCoup" id="A0A0M8K6F7">
    <property type="interactions" value="84"/>
</dbReference>
<dbReference type="InterPro" id="IPR001638">
    <property type="entry name" value="Solute-binding_3/MltF_N"/>
</dbReference>
<feature type="region of interest" description="Disordered" evidence="5">
    <location>
        <begin position="27"/>
        <end position="61"/>
    </location>
</feature>
<dbReference type="AlphaFoldDB" id="A0A0M8K6F7"/>
<keyword evidence="3 6" id="KW-0732">Signal</keyword>
<dbReference type="EMBL" id="BBZA01000079">
    <property type="protein sequence ID" value="GAP62763.1"/>
    <property type="molecule type" value="Genomic_DNA"/>
</dbReference>
<feature type="signal peptide" evidence="6">
    <location>
        <begin position="1"/>
        <end position="20"/>
    </location>
</feature>
<evidence type="ECO:0000313" key="8">
    <source>
        <dbReference type="EMBL" id="GAP62763.1"/>
    </source>
</evidence>
<sequence>MNRRVFLLITLLAALALALAACGGGGESSTPTETSAETGGAAETAAPTPIPEEKEEAQQTGGSLLDTVKARGKLICGVNQALPGFGYLDQSGNFAGFDVDFCKAVAAAIFDDPNAVEYRPLTAQERFTALQTGEVDVLIRNTTWTLSRDTSVGLDFGVVTFYDGQGIMVRKADNITSMEDLNGAAICVQTGTTTELNLADQMRARGLDYEPVVFEDADSTFNAYEEGRCDAVTTDKSGLVSRRTVLQNPDDHVILDVTLSKEPLGPAVLQGDPIWHDVIMWVVFATIQGEEFGITSQNIDDFMNSEDPNVRRFLGLEGDLGTGLGLTNDFAYRVVKHVGNYAEIYDRNLGPDTPFNLPRGLNALWTDGGLLYSPPFR</sequence>
<dbReference type="EMBL" id="LGKN01000010">
    <property type="protein sequence ID" value="KPL85784.1"/>
    <property type="molecule type" value="Genomic_DNA"/>
</dbReference>
<dbReference type="PANTHER" id="PTHR30085:SF7">
    <property type="entry name" value="AMINO-ACID ABC TRANSPORTER-BINDING PROTEIN YHDW-RELATED"/>
    <property type="match status" value="1"/>
</dbReference>
<proteinExistence type="inferred from homology"/>
<evidence type="ECO:0000313" key="10">
    <source>
        <dbReference type="Proteomes" id="UP000037784"/>
    </source>
</evidence>
<dbReference type="Proteomes" id="UP000037784">
    <property type="component" value="Unassembled WGS sequence"/>
</dbReference>
<protein>
    <submittedName>
        <fullName evidence="9">Amino acid ABC transporter substrate-binding protein</fullName>
    </submittedName>
    <submittedName>
        <fullName evidence="8">General L-amino acid transport system substrate-binding protein</fullName>
    </submittedName>
</protein>
<comment type="caution">
    <text evidence="8">The sequence shown here is derived from an EMBL/GenBank/DDBJ whole genome shotgun (WGS) entry which is preliminary data.</text>
</comment>
<dbReference type="SMART" id="SM00062">
    <property type="entry name" value="PBPb"/>
    <property type="match status" value="1"/>
</dbReference>
<keyword evidence="2" id="KW-0813">Transport</keyword>
<feature type="domain" description="Solute-binding protein family 3/N-terminal" evidence="7">
    <location>
        <begin position="73"/>
        <end position="301"/>
    </location>
</feature>
<dbReference type="PATRIC" id="fig|872965.6.peg.3148"/>
<dbReference type="PANTHER" id="PTHR30085">
    <property type="entry name" value="AMINO ACID ABC TRANSPORTER PERMEASE"/>
    <property type="match status" value="1"/>
</dbReference>
<evidence type="ECO:0000256" key="6">
    <source>
        <dbReference type="SAM" id="SignalP"/>
    </source>
</evidence>
<evidence type="ECO:0000256" key="4">
    <source>
        <dbReference type="RuleBase" id="RU003744"/>
    </source>
</evidence>
<evidence type="ECO:0000256" key="3">
    <source>
        <dbReference type="ARBA" id="ARBA00022729"/>
    </source>
</evidence>
<dbReference type="RefSeq" id="WP_054492670.1">
    <property type="nucleotide sequence ID" value="NZ_BBZA01000079.1"/>
</dbReference>
<organism evidence="8 10">
    <name type="scientific">Ardenticatena maritima</name>
    <dbReference type="NCBI Taxonomy" id="872965"/>
    <lineage>
        <taxon>Bacteria</taxon>
        <taxon>Bacillati</taxon>
        <taxon>Chloroflexota</taxon>
        <taxon>Ardenticatenia</taxon>
        <taxon>Ardenticatenales</taxon>
        <taxon>Ardenticatenaceae</taxon>
        <taxon>Ardenticatena</taxon>
    </lineage>
</organism>
<gene>
    <name evidence="8" type="primary">aapJ</name>
    <name evidence="8" type="ORF">ARMA_1186</name>
    <name evidence="9" type="ORF">SE16_15040</name>
</gene>
<evidence type="ECO:0000313" key="9">
    <source>
        <dbReference type="EMBL" id="KPL85784.1"/>
    </source>
</evidence>
<dbReference type="STRING" id="872965.SE16_15040"/>
<accession>A0A0M8K6F7</accession>
<dbReference type="Pfam" id="PF00497">
    <property type="entry name" value="SBP_bac_3"/>
    <property type="match status" value="1"/>
</dbReference>
<dbReference type="PROSITE" id="PS51257">
    <property type="entry name" value="PROKAR_LIPOPROTEIN"/>
    <property type="match status" value="1"/>
</dbReference>
<reference evidence="8 10" key="1">
    <citation type="journal article" date="2015" name="Genome Announc.">
        <title>Draft Genome Sequence of a Heterotrophic Facultative Anaerobic Thermophilic Bacterium, Ardenticatena maritima Strain 110ST.</title>
        <authorList>
            <person name="Kawaichi S."/>
            <person name="Yoshida T."/>
            <person name="Sako Y."/>
            <person name="Nakamura R."/>
        </authorList>
    </citation>
    <scope>NUCLEOTIDE SEQUENCE [LARGE SCALE GENOMIC DNA]</scope>
    <source>
        <strain evidence="8 10">110S</strain>
    </source>
</reference>
<dbReference type="GO" id="GO:0006865">
    <property type="term" value="P:amino acid transport"/>
    <property type="evidence" value="ECO:0007669"/>
    <property type="project" value="TreeGrafter"/>
</dbReference>
<dbReference type="InParanoid" id="A0A0M8K6F7"/>
<dbReference type="SUPFAM" id="SSF53850">
    <property type="entry name" value="Periplasmic binding protein-like II"/>
    <property type="match status" value="1"/>
</dbReference>
<evidence type="ECO:0000313" key="11">
    <source>
        <dbReference type="Proteomes" id="UP000050502"/>
    </source>
</evidence>
<dbReference type="Gene3D" id="3.40.190.10">
    <property type="entry name" value="Periplasmic binding protein-like II"/>
    <property type="match status" value="2"/>
</dbReference>
<evidence type="ECO:0000256" key="1">
    <source>
        <dbReference type="ARBA" id="ARBA00010333"/>
    </source>
</evidence>
<comment type="similarity">
    <text evidence="1 4">Belongs to the bacterial solute-binding protein 3 family.</text>
</comment>
<reference evidence="9 11" key="2">
    <citation type="submission" date="2015-07" db="EMBL/GenBank/DDBJ databases">
        <title>Whole genome sequence of Ardenticatena maritima DSM 23922.</title>
        <authorList>
            <person name="Hemp J."/>
            <person name="Ward L.M."/>
            <person name="Pace L.A."/>
            <person name="Fischer W.W."/>
        </authorList>
    </citation>
    <scope>NUCLEOTIDE SEQUENCE [LARGE SCALE GENOMIC DNA]</scope>
    <source>
        <strain evidence="9 11">110S</strain>
    </source>
</reference>
<name>A0A0M8K6F7_9CHLR</name>
<feature type="compositionally biased region" description="Low complexity" evidence="5">
    <location>
        <begin position="28"/>
        <end position="47"/>
    </location>
</feature>
<dbReference type="OrthoDB" id="115856at2"/>